<comment type="subcellular location">
    <subcellularLocation>
        <location evidence="1">Nucleus</location>
    </subcellularLocation>
</comment>
<accession>A0AAR2JHQ0</accession>
<evidence type="ECO:0000259" key="10">
    <source>
        <dbReference type="PROSITE" id="PS50102"/>
    </source>
</evidence>
<dbReference type="GO" id="GO:0003712">
    <property type="term" value="F:transcription coregulator activity"/>
    <property type="evidence" value="ECO:0007669"/>
    <property type="project" value="InterPro"/>
</dbReference>
<dbReference type="Proteomes" id="UP001501920">
    <property type="component" value="Chromosome 2"/>
</dbReference>
<feature type="region of interest" description="Disordered" evidence="9">
    <location>
        <begin position="224"/>
        <end position="262"/>
    </location>
</feature>
<evidence type="ECO:0000256" key="3">
    <source>
        <dbReference type="ARBA" id="ARBA00022884"/>
    </source>
</evidence>
<evidence type="ECO:0000256" key="1">
    <source>
        <dbReference type="ARBA" id="ARBA00004123"/>
    </source>
</evidence>
<evidence type="ECO:0000313" key="11">
    <source>
        <dbReference type="Ensembl" id="ENSPNAP00000051563.1"/>
    </source>
</evidence>
<dbReference type="SUPFAM" id="SSF54928">
    <property type="entry name" value="RNA-binding domain, RBD"/>
    <property type="match status" value="1"/>
</dbReference>
<feature type="compositionally biased region" description="Polar residues" evidence="9">
    <location>
        <begin position="695"/>
        <end position="714"/>
    </location>
</feature>
<dbReference type="GeneTree" id="ENSGT00950000183137"/>
<feature type="compositionally biased region" description="Low complexity" evidence="9">
    <location>
        <begin position="620"/>
        <end position="644"/>
    </location>
</feature>
<proteinExistence type="predicted"/>
<reference evidence="11" key="2">
    <citation type="submission" date="2025-08" db="UniProtKB">
        <authorList>
            <consortium name="Ensembl"/>
        </authorList>
    </citation>
    <scope>IDENTIFICATION</scope>
</reference>
<keyword evidence="5" id="KW-0010">Activator</keyword>
<keyword evidence="12" id="KW-1185">Reference proteome</keyword>
<keyword evidence="6" id="KW-0804">Transcription</keyword>
<keyword evidence="7" id="KW-0539">Nucleus</keyword>
<evidence type="ECO:0000256" key="7">
    <source>
        <dbReference type="ARBA" id="ARBA00023242"/>
    </source>
</evidence>
<dbReference type="InterPro" id="IPR000504">
    <property type="entry name" value="RRM_dom"/>
</dbReference>
<keyword evidence="3 8" id="KW-0694">RNA-binding</keyword>
<feature type="compositionally biased region" description="Polar residues" evidence="9">
    <location>
        <begin position="116"/>
        <end position="128"/>
    </location>
</feature>
<dbReference type="PANTHER" id="PTHR15528:SF10">
    <property type="entry name" value="PEROXISOME PROLIFERATOR-ACTIVATED RECEPTOR GAMMA COACTIVATOR 1-ALPHA"/>
    <property type="match status" value="1"/>
</dbReference>
<feature type="compositionally biased region" description="Basic and acidic residues" evidence="9">
    <location>
        <begin position="726"/>
        <end position="757"/>
    </location>
</feature>
<feature type="compositionally biased region" description="Low complexity" evidence="9">
    <location>
        <begin position="244"/>
        <end position="262"/>
    </location>
</feature>
<dbReference type="Gene3D" id="3.30.70.330">
    <property type="match status" value="1"/>
</dbReference>
<feature type="domain" description="RRM" evidence="10">
    <location>
        <begin position="764"/>
        <end position="840"/>
    </location>
</feature>
<feature type="compositionally biased region" description="Low complexity" evidence="9">
    <location>
        <begin position="474"/>
        <end position="493"/>
    </location>
</feature>
<feature type="compositionally biased region" description="Low complexity" evidence="9">
    <location>
        <begin position="672"/>
        <end position="691"/>
    </location>
</feature>
<feature type="region of interest" description="Disordered" evidence="9">
    <location>
        <begin position="338"/>
        <end position="358"/>
    </location>
</feature>
<evidence type="ECO:0000256" key="4">
    <source>
        <dbReference type="ARBA" id="ARBA00023015"/>
    </source>
</evidence>
<dbReference type="Pfam" id="PF00076">
    <property type="entry name" value="RRM_1"/>
    <property type="match status" value="1"/>
</dbReference>
<dbReference type="InterPro" id="IPR035979">
    <property type="entry name" value="RBD_domain_sf"/>
</dbReference>
<feature type="region of interest" description="Disordered" evidence="9">
    <location>
        <begin position="114"/>
        <end position="139"/>
    </location>
</feature>
<dbReference type="InterPro" id="IPR012677">
    <property type="entry name" value="Nucleotide-bd_a/b_plait_sf"/>
</dbReference>
<dbReference type="GO" id="GO:0005634">
    <property type="term" value="C:nucleus"/>
    <property type="evidence" value="ECO:0007669"/>
    <property type="project" value="UniProtKB-SubCell"/>
</dbReference>
<reference evidence="11" key="3">
    <citation type="submission" date="2025-09" db="UniProtKB">
        <authorList>
            <consortium name="Ensembl"/>
        </authorList>
    </citation>
    <scope>IDENTIFICATION</scope>
</reference>
<name>A0AAR2JHQ0_PYGNA</name>
<dbReference type="AlphaFoldDB" id="A0AAR2JHQ0"/>
<dbReference type="FunFam" id="3.30.70.330:FF:000752">
    <property type="entry name" value="Peroxisome proliferator-activated receptor gamma, coactivator 1 alpha"/>
    <property type="match status" value="1"/>
</dbReference>
<dbReference type="Ensembl" id="ENSPNAT00000087100.1">
    <property type="protein sequence ID" value="ENSPNAP00000051563.1"/>
    <property type="gene ID" value="ENSPNAG00000010393.2"/>
</dbReference>
<reference evidence="11 12" key="1">
    <citation type="submission" date="2020-10" db="EMBL/GenBank/DDBJ databases">
        <title>Pygocentrus nattereri (red-bellied piranha) genome, fPygNat1, primary haplotype.</title>
        <authorList>
            <person name="Myers G."/>
            <person name="Meyer A."/>
            <person name="Karagic N."/>
            <person name="Pippel M."/>
            <person name="Winkler S."/>
            <person name="Tracey A."/>
            <person name="Wood J."/>
            <person name="Formenti G."/>
            <person name="Howe K."/>
            <person name="Fedrigo O."/>
            <person name="Jarvis E.D."/>
        </authorList>
    </citation>
    <scope>NUCLEOTIDE SEQUENCE [LARGE SCALE GENOMIC DNA]</scope>
</reference>
<dbReference type="SMART" id="SM00360">
    <property type="entry name" value="RRM"/>
    <property type="match status" value="1"/>
</dbReference>
<keyword evidence="2" id="KW-0597">Phosphoprotein</keyword>
<evidence type="ECO:0000256" key="9">
    <source>
        <dbReference type="SAM" id="MobiDB-lite"/>
    </source>
</evidence>
<dbReference type="GO" id="GO:0045944">
    <property type="term" value="P:positive regulation of transcription by RNA polymerase II"/>
    <property type="evidence" value="ECO:0007669"/>
    <property type="project" value="TreeGrafter"/>
</dbReference>
<feature type="region of interest" description="Disordered" evidence="9">
    <location>
        <begin position="562"/>
        <end position="584"/>
    </location>
</feature>
<organism evidence="11 12">
    <name type="scientific">Pygocentrus nattereri</name>
    <name type="common">Red-bellied piranha</name>
    <dbReference type="NCBI Taxonomy" id="42514"/>
    <lineage>
        <taxon>Eukaryota</taxon>
        <taxon>Metazoa</taxon>
        <taxon>Chordata</taxon>
        <taxon>Craniata</taxon>
        <taxon>Vertebrata</taxon>
        <taxon>Euteleostomi</taxon>
        <taxon>Actinopterygii</taxon>
        <taxon>Neopterygii</taxon>
        <taxon>Teleostei</taxon>
        <taxon>Ostariophysi</taxon>
        <taxon>Characiformes</taxon>
        <taxon>Characoidei</taxon>
        <taxon>Pygocentrus</taxon>
    </lineage>
</organism>
<feature type="region of interest" description="Disordered" evidence="9">
    <location>
        <begin position="619"/>
        <end position="757"/>
    </location>
</feature>
<feature type="compositionally biased region" description="Basic residues" evidence="9">
    <location>
        <begin position="656"/>
        <end position="671"/>
    </location>
</feature>
<evidence type="ECO:0000256" key="5">
    <source>
        <dbReference type="ARBA" id="ARBA00023159"/>
    </source>
</evidence>
<gene>
    <name evidence="11" type="primary">PPARGC1A</name>
</gene>
<dbReference type="GO" id="GO:0003723">
    <property type="term" value="F:RNA binding"/>
    <property type="evidence" value="ECO:0007669"/>
    <property type="project" value="UniProtKB-UniRule"/>
</dbReference>
<evidence type="ECO:0000256" key="2">
    <source>
        <dbReference type="ARBA" id="ARBA00022553"/>
    </source>
</evidence>
<evidence type="ECO:0000256" key="8">
    <source>
        <dbReference type="PROSITE-ProRule" id="PRU00176"/>
    </source>
</evidence>
<dbReference type="InterPro" id="IPR034605">
    <property type="entry name" value="PGC-1"/>
</dbReference>
<keyword evidence="4" id="KW-0805">Transcription regulation</keyword>
<feature type="region of interest" description="Disordered" evidence="9">
    <location>
        <begin position="152"/>
        <end position="196"/>
    </location>
</feature>
<protein>
    <recommendedName>
        <fullName evidence="10">RRM domain-containing protein</fullName>
    </recommendedName>
</protein>
<feature type="compositionally biased region" description="Low complexity" evidence="9">
    <location>
        <begin position="377"/>
        <end position="397"/>
    </location>
</feature>
<feature type="compositionally biased region" description="Polar residues" evidence="9">
    <location>
        <begin position="180"/>
        <end position="191"/>
    </location>
</feature>
<evidence type="ECO:0000313" key="12">
    <source>
        <dbReference type="Proteomes" id="UP001501920"/>
    </source>
</evidence>
<sequence length="885" mass="97864">MAWDRCNQDAVWRELECAALVGEDQPLCPDLPELDLSELDVSDLDADSFLGGLKWYSDQSEIISSQYGNETSNLFEKIDEENEANLLAVLTETLDSIPVDEDGLPSFEALADGDVTNASDQSCPSTPDGSPRTPEPEEPSLLKKLLLAPPNSQLSYNQYPGGKAQNHAASNHRIRPTPAVTKTENPWNSKQRGVCPQPSRLVRRPCTELLKYLTASDDAFQTRASEAKSTWSGCGKDRGGPGTSSCSSSSSPSSSSTSSFSSLSSCSSSTASKKKTSSASLSSQQQQQQQQLAAQAQRGESQGCLFIVINRLFFMSCSDHKGSPFENKTIERTLSVEISGTPGLTPPTTPPHKASQENPFKVSLKTKLSSCSSSALTSKRAKLSNGGPCPQPSSGSSRKGPEQTELYAQLSKASSALPLGGSEERRGKRPTPRVFGDHDYCQSASTKRDGSAIAASLTGPVEGRHVECKDSAMPSSSTPTSFSSSVSPLSSSLAKQLQGLPPTVQEASPDKEAQGQDHNPTLGAKTSAESNSAVRKLLRDQEIRDELNKHFGNPQQAFFNEAEQRGSQPLDESDSGDENYYPFGSYMHTGLPDFEDLEVGRERLLCSWEGTPLELLFERSPSCSPSSSSPSRSSVSPPSTLLSPRHFRWPQSGSHSRSRSRSSSHHRRRSLSRSPYSCSQSPDSRSPSWSRHTVDNSTFKSRTRRSPQSQSHSTLGRRPRYNSYEEYQHEQLKREEYQRDYEKREGERAEQRERQRQKAIEERRVLYVGRLRADSTRSELKRRFEVFGEIEECAINLRHDGDNFGFITYRYTCDAFAALENGHTLRRSNEPQFELCFGGQKQFFKSNYTDLDSHSDDFDPASTKSKYDSMDFDSLLREAQCSLRR</sequence>
<feature type="compositionally biased region" description="Basic and acidic residues" evidence="9">
    <location>
        <begin position="435"/>
        <end position="450"/>
    </location>
</feature>
<evidence type="ECO:0000256" key="6">
    <source>
        <dbReference type="ARBA" id="ARBA00023163"/>
    </source>
</evidence>
<dbReference type="PANTHER" id="PTHR15528">
    <property type="entry name" value="PEROXISOME PROLIFERATOR ACTIVATED RECEPTOR GAMMA COACTIVATOR 1 PGC-1 -RELATED"/>
    <property type="match status" value="1"/>
</dbReference>
<feature type="region of interest" description="Disordered" evidence="9">
    <location>
        <begin position="377"/>
        <end position="534"/>
    </location>
</feature>
<dbReference type="PROSITE" id="PS50102">
    <property type="entry name" value="RRM"/>
    <property type="match status" value="1"/>
</dbReference>